<reference evidence="6 7" key="1">
    <citation type="submission" date="2020-08" db="EMBL/GenBank/DDBJ databases">
        <title>Genomic Encyclopedia of Type Strains, Phase IV (KMG-IV): sequencing the most valuable type-strain genomes for metagenomic binning, comparative biology and taxonomic classification.</title>
        <authorList>
            <person name="Goeker M."/>
        </authorList>
    </citation>
    <scope>NUCLEOTIDE SEQUENCE [LARGE SCALE GENOMIC DNA]</scope>
    <source>
        <strain evidence="6 7">DSM 2461</strain>
    </source>
</reference>
<dbReference type="PRINTS" id="PR00039">
    <property type="entry name" value="HTHLYSR"/>
</dbReference>
<comment type="caution">
    <text evidence="6">The sequence shown here is derived from an EMBL/GenBank/DDBJ whole genome shotgun (WGS) entry which is preliminary data.</text>
</comment>
<evidence type="ECO:0000256" key="1">
    <source>
        <dbReference type="ARBA" id="ARBA00009437"/>
    </source>
</evidence>
<dbReference type="Gene3D" id="3.40.190.10">
    <property type="entry name" value="Periplasmic binding protein-like II"/>
    <property type="match status" value="2"/>
</dbReference>
<keyword evidence="4" id="KW-0804">Transcription</keyword>
<dbReference type="InterPro" id="IPR000847">
    <property type="entry name" value="LysR_HTH_N"/>
</dbReference>
<dbReference type="GO" id="GO:0000976">
    <property type="term" value="F:transcription cis-regulatory region binding"/>
    <property type="evidence" value="ECO:0007669"/>
    <property type="project" value="TreeGrafter"/>
</dbReference>
<comment type="similarity">
    <text evidence="1">Belongs to the LysR transcriptional regulatory family.</text>
</comment>
<evidence type="ECO:0000313" key="7">
    <source>
        <dbReference type="Proteomes" id="UP000587760"/>
    </source>
</evidence>
<sequence length="317" mass="36364">MLMFQSWDRLRVFYYVYSEKSITGASEKLNVTQSAVSQNIQKLESDLKSSLFTRLHKKLVPTAAAERLFELTESFMNGLKIYNRELLQSKEYPFGEIRIGAPAEFGKTYLSLIMADFRTKYPDVTFSIKFGKPETLLPLLKDGNIDFVLLDEFLTDKTDREITDYLHFEPVAWEKVILACSRKYYDTKLKGDVSFSSLSRQNYICYDEEMSLVRHWFENHFPKKKVKLNRVLTVDNHEAVASSILNHCGLGVLSSHLVKKEVDAGNLVAVETGSEGIINTISLVQLMDKIPTLTEKTFSLFLIESIRAMLSHQNLDE</sequence>
<organism evidence="6 7">
    <name type="scientific">Spirochaeta isovalerica</name>
    <dbReference type="NCBI Taxonomy" id="150"/>
    <lineage>
        <taxon>Bacteria</taxon>
        <taxon>Pseudomonadati</taxon>
        <taxon>Spirochaetota</taxon>
        <taxon>Spirochaetia</taxon>
        <taxon>Spirochaetales</taxon>
        <taxon>Spirochaetaceae</taxon>
        <taxon>Spirochaeta</taxon>
    </lineage>
</organism>
<dbReference type="PROSITE" id="PS50931">
    <property type="entry name" value="HTH_LYSR"/>
    <property type="match status" value="1"/>
</dbReference>
<dbReference type="SUPFAM" id="SSF53850">
    <property type="entry name" value="Periplasmic binding protein-like II"/>
    <property type="match status" value="1"/>
</dbReference>
<feature type="domain" description="HTH lysR-type" evidence="5">
    <location>
        <begin position="5"/>
        <end position="62"/>
    </location>
</feature>
<dbReference type="CDD" id="cd05466">
    <property type="entry name" value="PBP2_LTTR_substrate"/>
    <property type="match status" value="1"/>
</dbReference>
<gene>
    <name evidence="6" type="ORF">HNR50_003175</name>
</gene>
<keyword evidence="7" id="KW-1185">Reference proteome</keyword>
<dbReference type="PANTHER" id="PTHR30126">
    <property type="entry name" value="HTH-TYPE TRANSCRIPTIONAL REGULATOR"/>
    <property type="match status" value="1"/>
</dbReference>
<dbReference type="AlphaFoldDB" id="A0A841RBZ1"/>
<dbReference type="Pfam" id="PF03466">
    <property type="entry name" value="LysR_substrate"/>
    <property type="match status" value="1"/>
</dbReference>
<keyword evidence="3 6" id="KW-0238">DNA-binding</keyword>
<evidence type="ECO:0000259" key="5">
    <source>
        <dbReference type="PROSITE" id="PS50931"/>
    </source>
</evidence>
<dbReference type="PANTHER" id="PTHR30126:SF40">
    <property type="entry name" value="HTH-TYPE TRANSCRIPTIONAL REGULATOR GLTR"/>
    <property type="match status" value="1"/>
</dbReference>
<dbReference type="Gene3D" id="1.10.10.10">
    <property type="entry name" value="Winged helix-like DNA-binding domain superfamily/Winged helix DNA-binding domain"/>
    <property type="match status" value="1"/>
</dbReference>
<protein>
    <submittedName>
        <fullName evidence="6">DNA-binding transcriptional LysR family regulator</fullName>
    </submittedName>
</protein>
<dbReference type="EMBL" id="JACHGJ010000006">
    <property type="protein sequence ID" value="MBB6481495.1"/>
    <property type="molecule type" value="Genomic_DNA"/>
</dbReference>
<proteinExistence type="inferred from homology"/>
<keyword evidence="2" id="KW-0805">Transcription regulation</keyword>
<name>A0A841RBZ1_9SPIO</name>
<dbReference type="InterPro" id="IPR005119">
    <property type="entry name" value="LysR_subst-bd"/>
</dbReference>
<dbReference type="InterPro" id="IPR036390">
    <property type="entry name" value="WH_DNA-bd_sf"/>
</dbReference>
<evidence type="ECO:0000256" key="4">
    <source>
        <dbReference type="ARBA" id="ARBA00023163"/>
    </source>
</evidence>
<dbReference type="Pfam" id="PF00126">
    <property type="entry name" value="HTH_1"/>
    <property type="match status" value="1"/>
</dbReference>
<evidence type="ECO:0000256" key="3">
    <source>
        <dbReference type="ARBA" id="ARBA00023125"/>
    </source>
</evidence>
<dbReference type="SUPFAM" id="SSF46785">
    <property type="entry name" value="Winged helix' DNA-binding domain"/>
    <property type="match status" value="1"/>
</dbReference>
<dbReference type="InterPro" id="IPR036388">
    <property type="entry name" value="WH-like_DNA-bd_sf"/>
</dbReference>
<dbReference type="GO" id="GO:0003700">
    <property type="term" value="F:DNA-binding transcription factor activity"/>
    <property type="evidence" value="ECO:0007669"/>
    <property type="project" value="InterPro"/>
</dbReference>
<evidence type="ECO:0000313" key="6">
    <source>
        <dbReference type="EMBL" id="MBB6481495.1"/>
    </source>
</evidence>
<evidence type="ECO:0000256" key="2">
    <source>
        <dbReference type="ARBA" id="ARBA00023015"/>
    </source>
</evidence>
<accession>A0A841RBZ1</accession>
<dbReference type="RefSeq" id="WP_184747740.1">
    <property type="nucleotide sequence ID" value="NZ_JACHGJ010000006.1"/>
</dbReference>
<dbReference type="Proteomes" id="UP000587760">
    <property type="component" value="Unassembled WGS sequence"/>
</dbReference>